<evidence type="ECO:0000313" key="11">
    <source>
        <dbReference type="EnsemblMetazoa" id="KAF7488282.1"/>
    </source>
</evidence>
<dbReference type="OrthoDB" id="9922675at2759"/>
<dbReference type="EMBL" id="WVUK01000066">
    <property type="protein sequence ID" value="KAF7488282.1"/>
    <property type="molecule type" value="Genomic_DNA"/>
</dbReference>
<evidence type="ECO:0000256" key="6">
    <source>
        <dbReference type="ARBA" id="ARBA00022729"/>
    </source>
</evidence>
<keyword evidence="12" id="KW-1185">Reference proteome</keyword>
<reference evidence="12" key="1">
    <citation type="journal article" date="2020" name="PLoS Negl. Trop. Dis.">
        <title>High-quality nuclear genome for Sarcoptes scabiei-A critical resource for a neglected parasite.</title>
        <authorList>
            <person name="Korhonen P.K."/>
            <person name="Gasser R.B."/>
            <person name="Ma G."/>
            <person name="Wang T."/>
            <person name="Stroehlein A.J."/>
            <person name="Young N.D."/>
            <person name="Ang C.S."/>
            <person name="Fernando D.D."/>
            <person name="Lu H.C."/>
            <person name="Taylor S."/>
            <person name="Reynolds S.L."/>
            <person name="Mofiz E."/>
            <person name="Najaraj S.H."/>
            <person name="Gowda H."/>
            <person name="Madugundu A."/>
            <person name="Renuse S."/>
            <person name="Holt D."/>
            <person name="Pandey A."/>
            <person name="Papenfuss A.T."/>
            <person name="Fischer K."/>
        </authorList>
    </citation>
    <scope>NUCLEOTIDE SEQUENCE [LARGE SCALE GENOMIC DNA]</scope>
</reference>
<dbReference type="GO" id="GO:0030141">
    <property type="term" value="C:secretory granule"/>
    <property type="evidence" value="ECO:0007669"/>
    <property type="project" value="InterPro"/>
</dbReference>
<keyword evidence="4" id="KW-0813">Transport</keyword>
<protein>
    <recommendedName>
        <fullName evidence="3">Neuroendocrine protein 7B2</fullName>
    </recommendedName>
</protein>
<proteinExistence type="inferred from homology"/>
<dbReference type="Proteomes" id="UP000070412">
    <property type="component" value="Unassembled WGS sequence"/>
</dbReference>
<dbReference type="GO" id="GO:0005576">
    <property type="term" value="C:extracellular region"/>
    <property type="evidence" value="ECO:0007669"/>
    <property type="project" value="UniProtKB-SubCell"/>
</dbReference>
<reference evidence="10" key="2">
    <citation type="submission" date="2020-01" db="EMBL/GenBank/DDBJ databases">
        <authorList>
            <person name="Korhonen P.K.K."/>
            <person name="Guangxu M.G."/>
            <person name="Wang T.W."/>
            <person name="Stroehlein A.J.S."/>
            <person name="Young N.D."/>
            <person name="Ang C.-S.A."/>
            <person name="Fernando D.W.F."/>
            <person name="Lu H.L."/>
            <person name="Taylor S.T."/>
            <person name="Ehtesham M.E.M."/>
            <person name="Najaraj S.H.N."/>
            <person name="Harsha G.H.G."/>
            <person name="Madugundu A.M."/>
            <person name="Renuse S.R."/>
            <person name="Holt D.H."/>
            <person name="Pandey A.P."/>
            <person name="Papenfuss A.P."/>
            <person name="Gasser R.B.G."/>
            <person name="Fischer K.F."/>
        </authorList>
    </citation>
    <scope>NUCLEOTIDE SEQUENCE</scope>
    <source>
        <strain evidence="10">SSS_KF_BRIS2020</strain>
    </source>
</reference>
<name>A0A834R128_SARSC</name>
<evidence type="ECO:0000256" key="2">
    <source>
        <dbReference type="ARBA" id="ARBA00006348"/>
    </source>
</evidence>
<dbReference type="PANTHER" id="PTHR12738:SF0">
    <property type="entry name" value="NEUROENDOCRINE PROTEIN 7B2"/>
    <property type="match status" value="1"/>
</dbReference>
<gene>
    <name evidence="10" type="ORF">SSS_7081</name>
</gene>
<comment type="subcellular location">
    <subcellularLocation>
        <location evidence="1">Secreted</location>
    </subcellularLocation>
</comment>
<accession>A0A834R128</accession>
<keyword evidence="7" id="KW-1015">Disulfide bond</keyword>
<evidence type="ECO:0000256" key="7">
    <source>
        <dbReference type="ARBA" id="ARBA00023157"/>
    </source>
</evidence>
<reference evidence="11" key="3">
    <citation type="submission" date="2022-06" db="UniProtKB">
        <authorList>
            <consortium name="EnsemblMetazoa"/>
        </authorList>
    </citation>
    <scope>IDENTIFICATION</scope>
</reference>
<comment type="similarity">
    <text evidence="2">Belongs to the 7B2 family.</text>
</comment>
<dbReference type="GO" id="GO:0046883">
    <property type="term" value="P:regulation of hormone secretion"/>
    <property type="evidence" value="ECO:0007669"/>
    <property type="project" value="TreeGrafter"/>
</dbReference>
<evidence type="ECO:0000256" key="1">
    <source>
        <dbReference type="ARBA" id="ARBA00004613"/>
    </source>
</evidence>
<dbReference type="PANTHER" id="PTHR12738">
    <property type="entry name" value="NEUROENDOCRINE PROTEIN 7B2"/>
    <property type="match status" value="1"/>
</dbReference>
<evidence type="ECO:0000313" key="10">
    <source>
        <dbReference type="EMBL" id="KAF7488282.1"/>
    </source>
</evidence>
<dbReference type="AlphaFoldDB" id="A0A834R128"/>
<keyword evidence="8" id="KW-0143">Chaperone</keyword>
<evidence type="ECO:0000256" key="9">
    <source>
        <dbReference type="SAM" id="SignalP"/>
    </source>
</evidence>
<evidence type="ECO:0000313" key="12">
    <source>
        <dbReference type="Proteomes" id="UP000070412"/>
    </source>
</evidence>
<evidence type="ECO:0000256" key="5">
    <source>
        <dbReference type="ARBA" id="ARBA00022525"/>
    </source>
</evidence>
<sequence length="303" mass="34501">MFKMISLIALAVWSMLAMFTFHGELAFGGQLSYDYQLSNPMFHELIGRIENSSPETINQLDDFLSLQKDLIDSENYETDLNILKKNLNIESHQPNELLDRYRFQTRDDVLLPREPVPRKEFLEHSSLYGHQYVQGGAGEGSQHLRPDGSIPNIQVIKSDSVLPAYCNPPNPCPIGYTSEDGCLEEFENSAEFSKEYQSSQECMCDSEHMFSCPGNTDENELETLARSIQNEGLTLDNTLNHLMETMDKNHKVVAKKYFIKRGKKSVSKRSILKSKQSKTSTDRINPFLIGERLPVVAKKSPRL</sequence>
<evidence type="ECO:0000256" key="4">
    <source>
        <dbReference type="ARBA" id="ARBA00022448"/>
    </source>
</evidence>
<evidence type="ECO:0000256" key="3">
    <source>
        <dbReference type="ARBA" id="ARBA00019589"/>
    </source>
</evidence>
<keyword evidence="5" id="KW-0964">Secreted</keyword>
<evidence type="ECO:0000256" key="8">
    <source>
        <dbReference type="ARBA" id="ARBA00023186"/>
    </source>
</evidence>
<organism evidence="10">
    <name type="scientific">Sarcoptes scabiei</name>
    <name type="common">Itch mite</name>
    <name type="synonym">Acarus scabiei</name>
    <dbReference type="NCBI Taxonomy" id="52283"/>
    <lineage>
        <taxon>Eukaryota</taxon>
        <taxon>Metazoa</taxon>
        <taxon>Ecdysozoa</taxon>
        <taxon>Arthropoda</taxon>
        <taxon>Chelicerata</taxon>
        <taxon>Arachnida</taxon>
        <taxon>Acari</taxon>
        <taxon>Acariformes</taxon>
        <taxon>Sarcoptiformes</taxon>
        <taxon>Astigmata</taxon>
        <taxon>Psoroptidia</taxon>
        <taxon>Sarcoptoidea</taxon>
        <taxon>Sarcoptidae</taxon>
        <taxon>Sarcoptinae</taxon>
        <taxon>Sarcoptes</taxon>
    </lineage>
</organism>
<dbReference type="InterPro" id="IPR007945">
    <property type="entry name" value="Secretogranin_V"/>
</dbReference>
<dbReference type="GO" id="GO:0030234">
    <property type="term" value="F:enzyme regulator activity"/>
    <property type="evidence" value="ECO:0007669"/>
    <property type="project" value="TreeGrafter"/>
</dbReference>
<dbReference type="Pfam" id="PF05281">
    <property type="entry name" value="Secretogranin_V"/>
    <property type="match status" value="1"/>
</dbReference>
<feature type="signal peptide" evidence="9">
    <location>
        <begin position="1"/>
        <end position="17"/>
    </location>
</feature>
<dbReference type="GO" id="GO:0007218">
    <property type="term" value="P:neuropeptide signaling pathway"/>
    <property type="evidence" value="ECO:0007669"/>
    <property type="project" value="InterPro"/>
</dbReference>
<feature type="chain" id="PRO_5038316043" description="Neuroendocrine protein 7B2" evidence="9">
    <location>
        <begin position="18"/>
        <end position="303"/>
    </location>
</feature>
<dbReference type="EnsemblMetazoa" id="SSS_7081s_mrna">
    <property type="protein sequence ID" value="KAF7488282.1"/>
    <property type="gene ID" value="SSS_7081"/>
</dbReference>
<keyword evidence="6 9" id="KW-0732">Signal</keyword>